<evidence type="ECO:0000313" key="2">
    <source>
        <dbReference type="Proteomes" id="UP000198885"/>
    </source>
</evidence>
<dbReference type="Proteomes" id="UP000198885">
    <property type="component" value="Unassembled WGS sequence"/>
</dbReference>
<sequence length="320" mass="33815">MARARGARAQMALAFESAYGTPPSAGAFWKMPFASSGLGSEQPLLESELLGFGRDPLPPTKDAITADGDIVVPIDARYLGIWLKALFGDPTMTGSGAPYSHEFQSASWAIPSFAIETGMPEVPHYAMFPGCKANSINWTMQRSGLVTATVNVIAQGEDPAAASAAGTLEQMALQRFSSFNGSIKRGGSQLANVVSGQITYGNNLDRIETIREDGKIDGLEEAMAMLSGEITVRFADKTLLDSAVNGTPAEFAFGYEIDADTRFTLTAHAVYLPKPKQTIEGPGGVEATFAWQAAQTAGGGRMATATLVNDVDSYDNPNNA</sequence>
<dbReference type="RefSeq" id="WP_092687205.1">
    <property type="nucleotide sequence ID" value="NZ_FOGU01000001.1"/>
</dbReference>
<accession>A0A1H9PNM0</accession>
<reference evidence="1 2" key="1">
    <citation type="submission" date="2016-10" db="EMBL/GenBank/DDBJ databases">
        <authorList>
            <person name="de Groot N.N."/>
        </authorList>
    </citation>
    <scope>NUCLEOTIDE SEQUENCE [LARGE SCALE GENOMIC DNA]</scope>
    <source>
        <strain evidence="1 2">DSM 23042</strain>
    </source>
</reference>
<dbReference type="Pfam" id="PF18906">
    <property type="entry name" value="Phage_tube_2"/>
    <property type="match status" value="1"/>
</dbReference>
<keyword evidence="2" id="KW-1185">Reference proteome</keyword>
<organism evidence="1 2">
    <name type="scientific">Tranquillimonas rosea</name>
    <dbReference type="NCBI Taxonomy" id="641238"/>
    <lineage>
        <taxon>Bacteria</taxon>
        <taxon>Pseudomonadati</taxon>
        <taxon>Pseudomonadota</taxon>
        <taxon>Alphaproteobacteria</taxon>
        <taxon>Rhodobacterales</taxon>
        <taxon>Roseobacteraceae</taxon>
        <taxon>Tranquillimonas</taxon>
    </lineage>
</organism>
<dbReference type="InterPro" id="IPR044000">
    <property type="entry name" value="Phage_tube_2"/>
</dbReference>
<dbReference type="AlphaFoldDB" id="A0A1H9PNM0"/>
<gene>
    <name evidence="1" type="ORF">SAMN04490244_101266</name>
</gene>
<dbReference type="STRING" id="641238.SAMN04490244_101266"/>
<dbReference type="OrthoDB" id="1680496at2"/>
<dbReference type="EMBL" id="FOGU01000001">
    <property type="protein sequence ID" value="SER49747.1"/>
    <property type="molecule type" value="Genomic_DNA"/>
</dbReference>
<name>A0A1H9PNM0_9RHOB</name>
<evidence type="ECO:0000313" key="1">
    <source>
        <dbReference type="EMBL" id="SER49747.1"/>
    </source>
</evidence>
<proteinExistence type="predicted"/>
<protein>
    <submittedName>
        <fullName evidence="1">Uncharacterized protein</fullName>
    </submittedName>
</protein>